<organism evidence="13 14">
    <name type="scientific">Dyella soli</name>
    <dbReference type="NCBI Taxonomy" id="522319"/>
    <lineage>
        <taxon>Bacteria</taxon>
        <taxon>Pseudomonadati</taxon>
        <taxon>Pseudomonadota</taxon>
        <taxon>Gammaproteobacteria</taxon>
        <taxon>Lysobacterales</taxon>
        <taxon>Rhodanobacteraceae</taxon>
        <taxon>Dyella</taxon>
    </lineage>
</organism>
<dbReference type="InterPro" id="IPR006543">
    <property type="entry name" value="Histidinol-phos"/>
</dbReference>
<dbReference type="InterPro" id="IPR006549">
    <property type="entry name" value="HAD-SF_hydro_IIIA"/>
</dbReference>
<dbReference type="GO" id="GO:0005737">
    <property type="term" value="C:cytoplasm"/>
    <property type="evidence" value="ECO:0007669"/>
    <property type="project" value="UniProtKB-SubCell"/>
</dbReference>
<feature type="site" description="Contributes to substrate recognition" evidence="11">
    <location>
        <position position="126"/>
    </location>
</feature>
<evidence type="ECO:0000256" key="1">
    <source>
        <dbReference type="ARBA" id="ARBA00004496"/>
    </source>
</evidence>
<feature type="active site" description="Nucleophile" evidence="10">
    <location>
        <position position="27"/>
    </location>
</feature>
<evidence type="ECO:0000256" key="7">
    <source>
        <dbReference type="ARBA" id="ARBA00031828"/>
    </source>
</evidence>
<dbReference type="GO" id="GO:0046872">
    <property type="term" value="F:metal ion binding"/>
    <property type="evidence" value="ECO:0007669"/>
    <property type="project" value="UniProtKB-KW"/>
</dbReference>
<keyword evidence="4 9" id="KW-0378">Hydrolase</keyword>
<comment type="subcellular location">
    <subcellularLocation>
        <location evidence="1 9">Cytoplasm</location>
    </subcellularLocation>
</comment>
<feature type="binding site" evidence="12">
    <location>
        <position position="108"/>
    </location>
    <ligand>
        <name>Zn(2+)</name>
        <dbReference type="ChEBI" id="CHEBI:29105"/>
    </ligand>
</feature>
<comment type="cofactor">
    <cofactor evidence="12">
        <name>Zn(2+)</name>
        <dbReference type="ChEBI" id="CHEBI:29105"/>
    </cofactor>
</comment>
<dbReference type="EMBL" id="SJTG01000001">
    <property type="protein sequence ID" value="TCI12058.1"/>
    <property type="molecule type" value="Genomic_DNA"/>
</dbReference>
<evidence type="ECO:0000313" key="13">
    <source>
        <dbReference type="EMBL" id="TCI12058.1"/>
    </source>
</evidence>
<comment type="similarity">
    <text evidence="8 9">Belongs to the gmhB family.</text>
</comment>
<keyword evidence="6 9" id="KW-0119">Carbohydrate metabolism</keyword>
<accession>A0A4R0YYF2</accession>
<evidence type="ECO:0000256" key="4">
    <source>
        <dbReference type="ARBA" id="ARBA00022801"/>
    </source>
</evidence>
<evidence type="ECO:0000313" key="14">
    <source>
        <dbReference type="Proteomes" id="UP000291822"/>
    </source>
</evidence>
<dbReference type="GO" id="GO:0016791">
    <property type="term" value="F:phosphatase activity"/>
    <property type="evidence" value="ECO:0007669"/>
    <property type="project" value="InterPro"/>
</dbReference>
<dbReference type="GO" id="GO:0005975">
    <property type="term" value="P:carbohydrate metabolic process"/>
    <property type="evidence" value="ECO:0007669"/>
    <property type="project" value="InterPro"/>
</dbReference>
<dbReference type="Proteomes" id="UP000291822">
    <property type="component" value="Unassembled WGS sequence"/>
</dbReference>
<comment type="cofactor">
    <cofactor evidence="12">
        <name>Mg(2+)</name>
        <dbReference type="ChEBI" id="CHEBI:18420"/>
    </cofactor>
</comment>
<feature type="binding site" evidence="12">
    <location>
        <position position="125"/>
    </location>
    <ligand>
        <name>Zn(2+)</name>
        <dbReference type="ChEBI" id="CHEBI:29105"/>
    </ligand>
</feature>
<dbReference type="PANTHER" id="PTHR42891:SF1">
    <property type="entry name" value="D-GLYCERO-BETA-D-MANNO-HEPTOSE-1,7-BISPHOSPHATE 7-PHOSPHATASE"/>
    <property type="match status" value="1"/>
</dbReference>
<dbReference type="Gene3D" id="3.40.50.1000">
    <property type="entry name" value="HAD superfamily/HAD-like"/>
    <property type="match status" value="1"/>
</dbReference>
<dbReference type="NCBIfam" id="TIGR01656">
    <property type="entry name" value="Histidinol-ppas"/>
    <property type="match status" value="1"/>
</dbReference>
<gene>
    <name evidence="13" type="primary">gmhB</name>
    <name evidence="13" type="ORF">EZM97_01455</name>
</gene>
<dbReference type="InterPro" id="IPR036412">
    <property type="entry name" value="HAD-like_sf"/>
</dbReference>
<dbReference type="PIRSF" id="PIRSF004682">
    <property type="entry name" value="GmhB"/>
    <property type="match status" value="1"/>
</dbReference>
<reference evidence="13 14" key="1">
    <citation type="submission" date="2019-02" db="EMBL/GenBank/DDBJ databases">
        <title>Dyella amyloliquefaciens sp. nov., isolated from forest soil.</title>
        <authorList>
            <person name="Gao Z.-H."/>
            <person name="Qiu L.-H."/>
        </authorList>
    </citation>
    <scope>NUCLEOTIDE SEQUENCE [LARGE SCALE GENOMIC DNA]</scope>
    <source>
        <strain evidence="13 14">KACC 12747</strain>
    </source>
</reference>
<proteinExistence type="inferred from homology"/>
<sequence length="186" mass="20339">MTPHPGRFWSSPPPPASGAARKVLFLDRDGVVNINHGYVHRPDQTDWVAGVFDAARAAKRAGYGLVIVTNQAGIARGYYSEDQFLQFTRWIHEQFAIHGADLLATYYCPHHPEGIVPGLNVSCECRKPGPGMILAAGKDLEIDLGQSLLVGDQTSDLQAAASAGIERSWLIDDRSPEPFREFVEGL</sequence>
<evidence type="ECO:0000256" key="12">
    <source>
        <dbReference type="PIRSR" id="PIRSR004682-4"/>
    </source>
</evidence>
<feature type="active site" description="Proton donor" evidence="10">
    <location>
        <position position="29"/>
    </location>
</feature>
<evidence type="ECO:0000256" key="9">
    <source>
        <dbReference type="PIRNR" id="PIRNR004682"/>
    </source>
</evidence>
<protein>
    <recommendedName>
        <fullName evidence="7 9">D,D-heptose 1,7-bisphosphate phosphatase</fullName>
        <ecNumber evidence="9">3.1.3.-</ecNumber>
    </recommendedName>
</protein>
<feature type="binding site" evidence="12">
    <location>
        <position position="152"/>
    </location>
    <ligand>
        <name>Mg(2+)</name>
        <dbReference type="ChEBI" id="CHEBI:18420"/>
    </ligand>
</feature>
<dbReference type="NCBIfam" id="TIGR01662">
    <property type="entry name" value="HAD-SF-IIIA"/>
    <property type="match status" value="1"/>
</dbReference>
<dbReference type="RefSeq" id="WP_131151162.1">
    <property type="nucleotide sequence ID" value="NZ_SJTG01000001.1"/>
</dbReference>
<dbReference type="InterPro" id="IPR023214">
    <property type="entry name" value="HAD_sf"/>
</dbReference>
<dbReference type="FunFam" id="3.40.50.1000:FF:000037">
    <property type="entry name" value="D,D-heptose 1,7-bisphosphate phosphatase"/>
    <property type="match status" value="1"/>
</dbReference>
<feature type="binding site" evidence="12">
    <location>
        <position position="29"/>
    </location>
    <ligand>
        <name>Mg(2+)</name>
        <dbReference type="ChEBI" id="CHEBI:18420"/>
    </ligand>
</feature>
<evidence type="ECO:0000256" key="11">
    <source>
        <dbReference type="PIRSR" id="PIRSR004682-3"/>
    </source>
</evidence>
<dbReference type="PANTHER" id="PTHR42891">
    <property type="entry name" value="D-GLYCERO-BETA-D-MANNO-HEPTOSE-1,7-BISPHOSPHATE 7-PHOSPHATASE"/>
    <property type="match status" value="1"/>
</dbReference>
<keyword evidence="3 12" id="KW-0479">Metal-binding</keyword>
<feature type="binding site" evidence="12">
    <location>
        <position position="27"/>
    </location>
    <ligand>
        <name>Mg(2+)</name>
        <dbReference type="ChEBI" id="CHEBI:18420"/>
    </ligand>
</feature>
<evidence type="ECO:0000256" key="8">
    <source>
        <dbReference type="ARBA" id="ARBA00061616"/>
    </source>
</evidence>
<name>A0A4R0YYF2_9GAMM</name>
<dbReference type="InterPro" id="IPR004446">
    <property type="entry name" value="Heptose_bisP_phosphatase"/>
</dbReference>
<evidence type="ECO:0000256" key="3">
    <source>
        <dbReference type="ARBA" id="ARBA00022723"/>
    </source>
</evidence>
<dbReference type="NCBIfam" id="NF006506">
    <property type="entry name" value="PRK08942.1"/>
    <property type="match status" value="1"/>
</dbReference>
<dbReference type="CDD" id="cd07503">
    <property type="entry name" value="HAD_HisB-N"/>
    <property type="match status" value="1"/>
</dbReference>
<evidence type="ECO:0000256" key="6">
    <source>
        <dbReference type="ARBA" id="ARBA00023277"/>
    </source>
</evidence>
<feature type="site" description="Stabilizes the phosphoryl group" evidence="11">
    <location>
        <position position="127"/>
    </location>
</feature>
<keyword evidence="5 12" id="KW-0862">Zinc</keyword>
<dbReference type="EC" id="3.1.3.-" evidence="9"/>
<dbReference type="NCBIfam" id="TIGR00213">
    <property type="entry name" value="GmhB_yaeD"/>
    <property type="match status" value="1"/>
</dbReference>
<dbReference type="AlphaFoldDB" id="A0A4R0YYF2"/>
<feature type="site" description="Stabilizes the phosphoryl group" evidence="11">
    <location>
        <position position="69"/>
    </location>
</feature>
<feature type="binding site" evidence="12">
    <location>
        <position position="123"/>
    </location>
    <ligand>
        <name>Zn(2+)</name>
        <dbReference type="ChEBI" id="CHEBI:29105"/>
    </ligand>
</feature>
<keyword evidence="2 9" id="KW-0963">Cytoplasm</keyword>
<evidence type="ECO:0000256" key="2">
    <source>
        <dbReference type="ARBA" id="ARBA00022490"/>
    </source>
</evidence>
<evidence type="ECO:0000256" key="10">
    <source>
        <dbReference type="PIRSR" id="PIRSR004682-1"/>
    </source>
</evidence>
<dbReference type="Pfam" id="PF13242">
    <property type="entry name" value="Hydrolase_like"/>
    <property type="match status" value="1"/>
</dbReference>
<comment type="caution">
    <text evidence="13">The sequence shown here is derived from an EMBL/GenBank/DDBJ whole genome shotgun (WGS) entry which is preliminary data.</text>
</comment>
<feature type="binding site" evidence="12">
    <location>
        <position position="110"/>
    </location>
    <ligand>
        <name>Zn(2+)</name>
        <dbReference type="ChEBI" id="CHEBI:29105"/>
    </ligand>
</feature>
<evidence type="ECO:0000256" key="5">
    <source>
        <dbReference type="ARBA" id="ARBA00022833"/>
    </source>
</evidence>
<keyword evidence="14" id="KW-1185">Reference proteome</keyword>
<dbReference type="SUPFAM" id="SSF56784">
    <property type="entry name" value="HAD-like"/>
    <property type="match status" value="1"/>
</dbReference>
<keyword evidence="12" id="KW-0460">Magnesium</keyword>